<sequence>MRLVLIGDGESPHLLKWARALSEQRDISLWAASTRGFAPAFSFLIPEDQRLALNTDPQHGGGNLAVLKQLPKLGQWLARVDADWLHAHYLTSHGTLAWAARRGWRLRAKIAGSAWGSDILVTPGQGWAYRWLTTQVLKSCAITTSDSQHMAERMRELGAGEVMTFPFGLESMPKQNVRKQPWLFFSNRGLEPIYQPQRVIDTFAVIAAQQPSARLVIANDGSLRPALEDQARSLGLADRIDFVGRLDAVAQGRQYAHARWFMSLPASDSVSVSVIEAMAHECLPLLSDLPANHELLGTSGKSRGGDPDGNVDGTSAVDPEVAAARAGSESGEGADAAPRHGLILSADQDLSSLPQRLAALVEDPARADVLGAANRAWVANHAMFAPAVKRFVARLNSL</sequence>
<keyword evidence="7" id="KW-1185">Reference proteome</keyword>
<dbReference type="RefSeq" id="WP_261757402.1">
    <property type="nucleotide sequence ID" value="NZ_CP104562.2"/>
</dbReference>
<evidence type="ECO:0000256" key="1">
    <source>
        <dbReference type="ARBA" id="ARBA00022676"/>
    </source>
</evidence>
<evidence type="ECO:0000313" key="7">
    <source>
        <dbReference type="Proteomes" id="UP001064933"/>
    </source>
</evidence>
<feature type="domain" description="Glycosyl transferase family 1" evidence="4">
    <location>
        <begin position="172"/>
        <end position="296"/>
    </location>
</feature>
<dbReference type="InterPro" id="IPR028098">
    <property type="entry name" value="Glyco_trans_4-like_N"/>
</dbReference>
<reference evidence="6" key="1">
    <citation type="submission" date="2022-10" db="EMBL/GenBank/DDBJ databases">
        <title>Characterization and whole genome sequencing of a new Roseateles species, isolated from fresh water.</title>
        <authorList>
            <person name="Guliayeva D.Y."/>
            <person name="Akhremchuk A.E."/>
            <person name="Sikolenko M.A."/>
            <person name="Valentovich L.N."/>
            <person name="Sidarenka A.V."/>
        </authorList>
    </citation>
    <scope>NUCLEOTIDE SEQUENCE</scope>
    <source>
        <strain evidence="6">BIM B-1768</strain>
    </source>
</reference>
<dbReference type="GO" id="GO:0016757">
    <property type="term" value="F:glycosyltransferase activity"/>
    <property type="evidence" value="ECO:0007669"/>
    <property type="project" value="UniProtKB-KW"/>
</dbReference>
<evidence type="ECO:0000256" key="2">
    <source>
        <dbReference type="ARBA" id="ARBA00022679"/>
    </source>
</evidence>
<dbReference type="Gene3D" id="3.40.50.2000">
    <property type="entry name" value="Glycogen Phosphorylase B"/>
    <property type="match status" value="2"/>
</dbReference>
<keyword evidence="2 6" id="KW-0808">Transferase</keyword>
<keyword evidence="1 6" id="KW-0328">Glycosyltransferase</keyword>
<feature type="region of interest" description="Disordered" evidence="3">
    <location>
        <begin position="296"/>
        <end position="315"/>
    </location>
</feature>
<dbReference type="Proteomes" id="UP001064933">
    <property type="component" value="Chromosome"/>
</dbReference>
<dbReference type="Pfam" id="PF00534">
    <property type="entry name" value="Glycos_transf_1"/>
    <property type="match status" value="1"/>
</dbReference>
<evidence type="ECO:0000259" key="4">
    <source>
        <dbReference type="Pfam" id="PF00534"/>
    </source>
</evidence>
<dbReference type="Pfam" id="PF13579">
    <property type="entry name" value="Glyco_trans_4_4"/>
    <property type="match status" value="1"/>
</dbReference>
<accession>A0ABY6AZ11</accession>
<dbReference type="PANTHER" id="PTHR12526:SF510">
    <property type="entry name" value="D-INOSITOL 3-PHOSPHATE GLYCOSYLTRANSFERASE"/>
    <property type="match status" value="1"/>
</dbReference>
<feature type="domain" description="Glycosyltransferase subfamily 4-like N-terminal" evidence="5">
    <location>
        <begin position="11"/>
        <end position="162"/>
    </location>
</feature>
<organism evidence="6 7">
    <name type="scientific">Roseateles amylovorans</name>
    <dbReference type="NCBI Taxonomy" id="2978473"/>
    <lineage>
        <taxon>Bacteria</taxon>
        <taxon>Pseudomonadati</taxon>
        <taxon>Pseudomonadota</taxon>
        <taxon>Betaproteobacteria</taxon>
        <taxon>Burkholderiales</taxon>
        <taxon>Sphaerotilaceae</taxon>
        <taxon>Roseateles</taxon>
    </lineage>
</organism>
<gene>
    <name evidence="6" type="ORF">N4261_22110</name>
</gene>
<dbReference type="PANTHER" id="PTHR12526">
    <property type="entry name" value="GLYCOSYLTRANSFERASE"/>
    <property type="match status" value="1"/>
</dbReference>
<dbReference type="InterPro" id="IPR001296">
    <property type="entry name" value="Glyco_trans_1"/>
</dbReference>
<evidence type="ECO:0000256" key="3">
    <source>
        <dbReference type="SAM" id="MobiDB-lite"/>
    </source>
</evidence>
<evidence type="ECO:0000259" key="5">
    <source>
        <dbReference type="Pfam" id="PF13579"/>
    </source>
</evidence>
<evidence type="ECO:0000313" key="6">
    <source>
        <dbReference type="EMBL" id="UXH77649.1"/>
    </source>
</evidence>
<dbReference type="EC" id="2.4.-.-" evidence="6"/>
<protein>
    <submittedName>
        <fullName evidence="6">Glycosyltransferase</fullName>
        <ecNumber evidence="6">2.4.-.-</ecNumber>
    </submittedName>
</protein>
<dbReference type="EMBL" id="CP104562">
    <property type="protein sequence ID" value="UXH77649.1"/>
    <property type="molecule type" value="Genomic_DNA"/>
</dbReference>
<name>A0ABY6AZ11_9BURK</name>
<dbReference type="SUPFAM" id="SSF53756">
    <property type="entry name" value="UDP-Glycosyltransferase/glycogen phosphorylase"/>
    <property type="match status" value="1"/>
</dbReference>
<proteinExistence type="predicted"/>